<keyword evidence="6" id="KW-1185">Reference proteome</keyword>
<dbReference type="SUPFAM" id="SSF49329">
    <property type="entry name" value="Cu,Zn superoxide dismutase-like"/>
    <property type="match status" value="1"/>
</dbReference>
<protein>
    <recommendedName>
        <fullName evidence="2">Superoxide dismutase [Cu-Zn]</fullName>
        <ecNumber evidence="2">1.15.1.1</ecNumber>
    </recommendedName>
</protein>
<evidence type="ECO:0000259" key="4">
    <source>
        <dbReference type="Pfam" id="PF00080"/>
    </source>
</evidence>
<evidence type="ECO:0000256" key="1">
    <source>
        <dbReference type="ARBA" id="ARBA00010457"/>
    </source>
</evidence>
<dbReference type="InterPro" id="IPR036423">
    <property type="entry name" value="SOD-like_Cu/Zn_dom_sf"/>
</dbReference>
<evidence type="ECO:0000313" key="6">
    <source>
        <dbReference type="Proteomes" id="UP001500279"/>
    </source>
</evidence>
<dbReference type="PRINTS" id="PR00068">
    <property type="entry name" value="CUZNDISMTASE"/>
</dbReference>
<dbReference type="RefSeq" id="WP_141287603.1">
    <property type="nucleotide sequence ID" value="NZ_BAAAEW010000026.1"/>
</dbReference>
<keyword evidence="2" id="KW-0862">Zinc</keyword>
<dbReference type="EC" id="1.15.1.1" evidence="2"/>
<comment type="similarity">
    <text evidence="1 2">Belongs to the Cu-Zn superoxide dismutase family.</text>
</comment>
<name>A0ABN1KAQ6_9BURK</name>
<feature type="chain" id="PRO_5045711251" description="Superoxide dismutase [Cu-Zn]" evidence="3">
    <location>
        <begin position="19"/>
        <end position="198"/>
    </location>
</feature>
<dbReference type="EMBL" id="BAAAEW010000026">
    <property type="protein sequence ID" value="GAA0760304.1"/>
    <property type="molecule type" value="Genomic_DNA"/>
</dbReference>
<evidence type="ECO:0000256" key="3">
    <source>
        <dbReference type="SAM" id="SignalP"/>
    </source>
</evidence>
<comment type="cofactor">
    <cofactor evidence="2">
        <name>Zn(2+)</name>
        <dbReference type="ChEBI" id="CHEBI:29105"/>
    </cofactor>
    <text evidence="2">Binds 1 zinc ion per subunit.</text>
</comment>
<keyword evidence="2" id="KW-0560">Oxidoreductase</keyword>
<comment type="cofactor">
    <cofactor evidence="2">
        <name>Cu cation</name>
        <dbReference type="ChEBI" id="CHEBI:23378"/>
    </cofactor>
    <text evidence="2">Binds 1 copper ion per subunit.</text>
</comment>
<dbReference type="PROSITE" id="PS51257">
    <property type="entry name" value="PROKAR_LIPOPROTEIN"/>
    <property type="match status" value="1"/>
</dbReference>
<gene>
    <name evidence="5" type="ORF">GCM10009107_42690</name>
</gene>
<comment type="function">
    <text evidence="2">Destroys radicals which are normally produced within the cells and which are toxic to biological systems.</text>
</comment>
<feature type="domain" description="Superoxide dismutase copper/zinc binding" evidence="4">
    <location>
        <begin position="67"/>
        <end position="195"/>
    </location>
</feature>
<sequence length="198" mass="19526">MTRSSSSLARLISPLALAAAALASGCAAPPAHEHGAGGMGGMGGREGMGHMGSMAVATLTPIAGSNVRGIVMFHEKDGHLMVHAKLSGLAPGLHGFHLHDKGDCASPDGMSAGGHFNPTGQPHGPQAAAHHVGDIPALTADASGNADEHFMLDGPTVAAGPTSVIGHSVIVHANPDDYATQPTGNSGGRVACGVIAGH</sequence>
<dbReference type="InterPro" id="IPR024134">
    <property type="entry name" value="SOD_Cu/Zn_/chaperone"/>
</dbReference>
<dbReference type="PANTHER" id="PTHR10003">
    <property type="entry name" value="SUPEROXIDE DISMUTASE CU-ZN -RELATED"/>
    <property type="match status" value="1"/>
</dbReference>
<keyword evidence="2" id="KW-0186">Copper</keyword>
<dbReference type="InterPro" id="IPR001424">
    <property type="entry name" value="SOD_Cu_Zn_dom"/>
</dbReference>
<proteinExistence type="inferred from homology"/>
<dbReference type="Pfam" id="PF00080">
    <property type="entry name" value="Sod_Cu"/>
    <property type="match status" value="1"/>
</dbReference>
<organism evidence="5 6">
    <name type="scientific">Ideonella azotifigens</name>
    <dbReference type="NCBI Taxonomy" id="513160"/>
    <lineage>
        <taxon>Bacteria</taxon>
        <taxon>Pseudomonadati</taxon>
        <taxon>Pseudomonadota</taxon>
        <taxon>Betaproteobacteria</taxon>
        <taxon>Burkholderiales</taxon>
        <taxon>Sphaerotilaceae</taxon>
        <taxon>Ideonella</taxon>
    </lineage>
</organism>
<dbReference type="InterPro" id="IPR018152">
    <property type="entry name" value="SOD_Cu/Zn_BS"/>
</dbReference>
<reference evidence="5 6" key="1">
    <citation type="journal article" date="2019" name="Int. J. Syst. Evol. Microbiol.">
        <title>The Global Catalogue of Microorganisms (GCM) 10K type strain sequencing project: providing services to taxonomists for standard genome sequencing and annotation.</title>
        <authorList>
            <consortium name="The Broad Institute Genomics Platform"/>
            <consortium name="The Broad Institute Genome Sequencing Center for Infectious Disease"/>
            <person name="Wu L."/>
            <person name="Ma J."/>
        </authorList>
    </citation>
    <scope>NUCLEOTIDE SEQUENCE [LARGE SCALE GENOMIC DNA]</scope>
    <source>
        <strain evidence="5 6">JCM 15503</strain>
    </source>
</reference>
<dbReference type="Gene3D" id="2.60.40.200">
    <property type="entry name" value="Superoxide dismutase, copper/zinc binding domain"/>
    <property type="match status" value="1"/>
</dbReference>
<keyword evidence="3" id="KW-0732">Signal</keyword>
<evidence type="ECO:0000256" key="2">
    <source>
        <dbReference type="RuleBase" id="RU000393"/>
    </source>
</evidence>
<dbReference type="PROSITE" id="PS00332">
    <property type="entry name" value="SOD_CU_ZN_2"/>
    <property type="match status" value="1"/>
</dbReference>
<comment type="caution">
    <text evidence="5">The sequence shown here is derived from an EMBL/GenBank/DDBJ whole genome shotgun (WGS) entry which is preliminary data.</text>
</comment>
<keyword evidence="2" id="KW-0479">Metal-binding</keyword>
<dbReference type="Proteomes" id="UP001500279">
    <property type="component" value="Unassembled WGS sequence"/>
</dbReference>
<feature type="signal peptide" evidence="3">
    <location>
        <begin position="1"/>
        <end position="18"/>
    </location>
</feature>
<dbReference type="CDD" id="cd00305">
    <property type="entry name" value="Cu-Zn_Superoxide_Dismutase"/>
    <property type="match status" value="1"/>
</dbReference>
<dbReference type="PROSITE" id="PS00087">
    <property type="entry name" value="SOD_CU_ZN_1"/>
    <property type="match status" value="1"/>
</dbReference>
<accession>A0ABN1KAQ6</accession>
<evidence type="ECO:0000313" key="5">
    <source>
        <dbReference type="EMBL" id="GAA0760304.1"/>
    </source>
</evidence>
<comment type="catalytic activity">
    <reaction evidence="2">
        <text>2 superoxide + 2 H(+) = H2O2 + O2</text>
        <dbReference type="Rhea" id="RHEA:20696"/>
        <dbReference type="ChEBI" id="CHEBI:15378"/>
        <dbReference type="ChEBI" id="CHEBI:15379"/>
        <dbReference type="ChEBI" id="CHEBI:16240"/>
        <dbReference type="ChEBI" id="CHEBI:18421"/>
        <dbReference type="EC" id="1.15.1.1"/>
    </reaction>
</comment>